<comment type="caution">
    <text evidence="1">The sequence shown here is derived from an EMBL/GenBank/DDBJ whole genome shotgun (WGS) entry which is preliminary data.</text>
</comment>
<organism evidence="1 2">
    <name type="scientific">Priestia iocasae</name>
    <dbReference type="NCBI Taxonomy" id="2291674"/>
    <lineage>
        <taxon>Bacteria</taxon>
        <taxon>Bacillati</taxon>
        <taxon>Bacillota</taxon>
        <taxon>Bacilli</taxon>
        <taxon>Bacillales</taxon>
        <taxon>Bacillaceae</taxon>
        <taxon>Priestia</taxon>
    </lineage>
</organism>
<dbReference type="EMBL" id="JAFBFC010000001">
    <property type="protein sequence ID" value="MBM7701841.1"/>
    <property type="molecule type" value="Genomic_DNA"/>
</dbReference>
<proteinExistence type="predicted"/>
<evidence type="ECO:0000313" key="1">
    <source>
        <dbReference type="EMBL" id="MBM7701841.1"/>
    </source>
</evidence>
<dbReference type="Gene3D" id="6.10.140.1110">
    <property type="match status" value="1"/>
</dbReference>
<keyword evidence="2" id="KW-1185">Reference proteome</keyword>
<evidence type="ECO:0008006" key="3">
    <source>
        <dbReference type="Google" id="ProtNLM"/>
    </source>
</evidence>
<dbReference type="InterPro" id="IPR021297">
    <property type="entry name" value="YlqD"/>
</dbReference>
<protein>
    <recommendedName>
        <fullName evidence="3">YlqD protein</fullName>
    </recommendedName>
</protein>
<name>A0ABS2QQW3_9BACI</name>
<dbReference type="RefSeq" id="WP_205183730.1">
    <property type="nucleotide sequence ID" value="NZ_JAFBFC010000001.1"/>
</dbReference>
<sequence>MYILQRVVVKQVLTETSKQDLYERFRERKLQLQKEIDQLTFQFKQTERIKKSSSLLLSQFNKEKENRLEKIQVLDFQIEQLDKLTIGSELVEKEVEGLIEVHVGDEWNKVQQTKTIVLKDGIVIDIR</sequence>
<dbReference type="Proteomes" id="UP000809829">
    <property type="component" value="Unassembled WGS sequence"/>
</dbReference>
<gene>
    <name evidence="1" type="ORF">JOC83_000667</name>
</gene>
<evidence type="ECO:0000313" key="2">
    <source>
        <dbReference type="Proteomes" id="UP000809829"/>
    </source>
</evidence>
<accession>A0ABS2QQW3</accession>
<reference evidence="1 2" key="1">
    <citation type="submission" date="2021-01" db="EMBL/GenBank/DDBJ databases">
        <title>Genomic Encyclopedia of Type Strains, Phase IV (KMG-IV): sequencing the most valuable type-strain genomes for metagenomic binning, comparative biology and taxonomic classification.</title>
        <authorList>
            <person name="Goeker M."/>
        </authorList>
    </citation>
    <scope>NUCLEOTIDE SEQUENCE [LARGE SCALE GENOMIC DNA]</scope>
    <source>
        <strain evidence="1 2">DSM 104297</strain>
    </source>
</reference>
<dbReference type="Pfam" id="PF11068">
    <property type="entry name" value="YlqD"/>
    <property type="match status" value="1"/>
</dbReference>